<proteinExistence type="predicted"/>
<reference evidence="1" key="1">
    <citation type="submission" date="2023-12" db="EMBL/GenBank/DDBJ databases">
        <title>Genome assembly of Anisodus tanguticus.</title>
        <authorList>
            <person name="Wang Y.-J."/>
        </authorList>
    </citation>
    <scope>NUCLEOTIDE SEQUENCE</scope>
    <source>
        <strain evidence="1">KB-2021</strain>
        <tissue evidence="1">Leaf</tissue>
    </source>
</reference>
<sequence>MRIRCPSPSFLMEGTRSRYSLECAQGKPRTDAIACKPRQPINHTWQAMCDRLNQEGLEEFCGDTAGFLIPLSKIVIRISADSEQIVMSVDEVITDIESVSDD</sequence>
<evidence type="ECO:0000313" key="2">
    <source>
        <dbReference type="Proteomes" id="UP001291623"/>
    </source>
</evidence>
<dbReference type="AlphaFoldDB" id="A0AAE1SEY3"/>
<accession>A0AAE1SEY3</accession>
<comment type="caution">
    <text evidence="1">The sequence shown here is derived from an EMBL/GenBank/DDBJ whole genome shotgun (WGS) entry which is preliminary data.</text>
</comment>
<name>A0AAE1SEY3_9SOLA</name>
<dbReference type="Proteomes" id="UP001291623">
    <property type="component" value="Unassembled WGS sequence"/>
</dbReference>
<dbReference type="EMBL" id="JAVYJV010000006">
    <property type="protein sequence ID" value="KAK4368476.1"/>
    <property type="molecule type" value="Genomic_DNA"/>
</dbReference>
<protein>
    <submittedName>
        <fullName evidence="1">Uncharacterized protein</fullName>
    </submittedName>
</protein>
<gene>
    <name evidence="1" type="ORF">RND71_012268</name>
</gene>
<organism evidence="1 2">
    <name type="scientific">Anisodus tanguticus</name>
    <dbReference type="NCBI Taxonomy" id="243964"/>
    <lineage>
        <taxon>Eukaryota</taxon>
        <taxon>Viridiplantae</taxon>
        <taxon>Streptophyta</taxon>
        <taxon>Embryophyta</taxon>
        <taxon>Tracheophyta</taxon>
        <taxon>Spermatophyta</taxon>
        <taxon>Magnoliopsida</taxon>
        <taxon>eudicotyledons</taxon>
        <taxon>Gunneridae</taxon>
        <taxon>Pentapetalae</taxon>
        <taxon>asterids</taxon>
        <taxon>lamiids</taxon>
        <taxon>Solanales</taxon>
        <taxon>Solanaceae</taxon>
        <taxon>Solanoideae</taxon>
        <taxon>Hyoscyameae</taxon>
        <taxon>Anisodus</taxon>
    </lineage>
</organism>
<keyword evidence="2" id="KW-1185">Reference proteome</keyword>
<evidence type="ECO:0000313" key="1">
    <source>
        <dbReference type="EMBL" id="KAK4368476.1"/>
    </source>
</evidence>